<dbReference type="Proteomes" id="UP000185944">
    <property type="component" value="Unassembled WGS sequence"/>
</dbReference>
<evidence type="ECO:0000313" key="3">
    <source>
        <dbReference type="Proteomes" id="UP000185944"/>
    </source>
</evidence>
<feature type="transmembrane region" description="Helical" evidence="1">
    <location>
        <begin position="27"/>
        <end position="46"/>
    </location>
</feature>
<dbReference type="EMBL" id="LTDL01000019">
    <property type="protein sequence ID" value="OAG31308.1"/>
    <property type="molecule type" value="Genomic_DNA"/>
</dbReference>
<reference evidence="2 3" key="1">
    <citation type="submission" date="2016-02" db="EMBL/GenBank/DDBJ databases">
        <title>Discovery of a natural microsporidian pathogen with a broad tissue tropism in Caenorhabditis elegans.</title>
        <authorList>
            <person name="Luallen R.J."/>
            <person name="Reinke A.W."/>
            <person name="Tong L."/>
            <person name="Botts M.R."/>
            <person name="Felix M.-A."/>
            <person name="Troemel E.R."/>
        </authorList>
    </citation>
    <scope>NUCLEOTIDE SEQUENCE [LARGE SCALE GENOMIC DNA]</scope>
    <source>
        <strain evidence="2 3">JUm2807</strain>
    </source>
</reference>
<keyword evidence="3" id="KW-1185">Reference proteome</keyword>
<protein>
    <submittedName>
        <fullName evidence="2">Uncharacterized protein</fullName>
    </submittedName>
</protein>
<keyword evidence="1" id="KW-1133">Transmembrane helix</keyword>
<evidence type="ECO:0000256" key="1">
    <source>
        <dbReference type="SAM" id="Phobius"/>
    </source>
</evidence>
<dbReference type="GeneID" id="93648136"/>
<comment type="caution">
    <text evidence="2">The sequence shown here is derived from an EMBL/GenBank/DDBJ whole genome shotgun (WGS) entry which is preliminary data.</text>
</comment>
<sequence>MSMQTTFESNPNTSTQRFYSRDRKTTGYMLIICATLFLSGCIVMGIKNFYNGEDTTEPFNVTSNVKKPSTVSIEEIPEYIPAKPEHLHSALKDVEKIVCKISGDLKSSENLIYLNAQTFQKIKKTLVAKKENLNETAAFQVNFSIEKDLVFQIIHKFDAIVFACCKALKLESESQISMFILEMLPTISRDLNPKIANEQENVTINMLADAVFGLKWKIPSTKDAANHFHAFIPVIEIIREVCIHMGERIRRQEEELTNGRMVEAVVNELTAWTSLREVAFIGRPGMGIRPVIGEVSRPKETLHPVSWMSLQMKNVDCDTAMFIFTMIRFTYLGTLTVSNHCLEGFSFFDGLMLGTLNTLVLDVIILPRIYIDEYTENHTRCYILSLPGIVAILSRAIKLPEETLELDIGLVNKQLGFEFNPKLKFLKVINTRMDISLTYIIQNHLLAYIERAPKLQLITFCFRLVDRLYLWDVAQGLADLVIPRNCPKICLILNCNHQEYLVRTKIRQAMSWSGFDLAESKMNGEGLRYSKLFFGAGPLLGRIKLRAWGPAQPEDPSWASEIGTWALSGMKNALDVRNFPYTPSQLVKMVWVQELSEWCRMLRDDISTELIAPVVKFGKLVGRILIGQYRPDEARAW</sequence>
<keyword evidence="1" id="KW-0812">Transmembrane</keyword>
<dbReference type="VEuPathDB" id="MicrosporidiaDB:NEDG_01786"/>
<accession>A0A177EHF6</accession>
<name>A0A177EHF6_9MICR</name>
<dbReference type="RefSeq" id="XP_067545004.1">
    <property type="nucleotide sequence ID" value="XM_067689204.1"/>
</dbReference>
<keyword evidence="1" id="KW-0472">Membrane</keyword>
<evidence type="ECO:0000313" key="2">
    <source>
        <dbReference type="EMBL" id="OAG31308.1"/>
    </source>
</evidence>
<organism evidence="2 3">
    <name type="scientific">Nematocida displodere</name>
    <dbReference type="NCBI Taxonomy" id="1805483"/>
    <lineage>
        <taxon>Eukaryota</taxon>
        <taxon>Fungi</taxon>
        <taxon>Fungi incertae sedis</taxon>
        <taxon>Microsporidia</taxon>
        <taxon>Nematocida</taxon>
    </lineage>
</organism>
<dbReference type="AlphaFoldDB" id="A0A177EHF6"/>
<gene>
    <name evidence="2" type="ORF">NEDG_01786</name>
</gene>
<proteinExistence type="predicted"/>